<name>A0A9K3CV82_9EUKA</name>
<feature type="signal peptide" evidence="1">
    <location>
        <begin position="1"/>
        <end position="16"/>
    </location>
</feature>
<dbReference type="AlphaFoldDB" id="A0A9K3CV82"/>
<feature type="domain" description="Glycosyl hydrolase family 13 catalytic" evidence="2">
    <location>
        <begin position="62"/>
        <end position="410"/>
    </location>
</feature>
<dbReference type="GO" id="GO:0016787">
    <property type="term" value="F:hydrolase activity"/>
    <property type="evidence" value="ECO:0007669"/>
    <property type="project" value="UniProtKB-KW"/>
</dbReference>
<dbReference type="SUPFAM" id="SSF51445">
    <property type="entry name" value="(Trans)glycosidases"/>
    <property type="match status" value="1"/>
</dbReference>
<proteinExistence type="predicted"/>
<reference evidence="3 4" key="1">
    <citation type="journal article" date="2018" name="PLoS ONE">
        <title>The draft genome of Kipferlia bialata reveals reductive genome evolution in fornicate parasites.</title>
        <authorList>
            <person name="Tanifuji G."/>
            <person name="Takabayashi S."/>
            <person name="Kume K."/>
            <person name="Takagi M."/>
            <person name="Nakayama T."/>
            <person name="Kamikawa R."/>
            <person name="Inagaki Y."/>
            <person name="Hashimoto T."/>
        </authorList>
    </citation>
    <scope>NUCLEOTIDE SEQUENCE [LARGE SCALE GENOMIC DNA]</scope>
    <source>
        <strain evidence="3">NY0173</strain>
    </source>
</reference>
<dbReference type="InterPro" id="IPR006047">
    <property type="entry name" value="GH13_cat_dom"/>
</dbReference>
<dbReference type="Pfam" id="PF00128">
    <property type="entry name" value="Alpha-amylase"/>
    <property type="match status" value="1"/>
</dbReference>
<dbReference type="PANTHER" id="PTHR47786:SF2">
    <property type="entry name" value="GLYCOSYL HYDROLASE FAMILY 13 CATALYTIC DOMAIN-CONTAINING PROTEIN"/>
    <property type="match status" value="1"/>
</dbReference>
<keyword evidence="3" id="KW-0378">Hydrolase</keyword>
<evidence type="ECO:0000259" key="2">
    <source>
        <dbReference type="SMART" id="SM00642"/>
    </source>
</evidence>
<evidence type="ECO:0000313" key="3">
    <source>
        <dbReference type="EMBL" id="GIQ83045.1"/>
    </source>
</evidence>
<sequence>MKVLLLACAFLAMAAATPDFKQWPNLLEVSTRPWLYEMTQQYGYLISLSNVPDAELDAIQADGITALYALGMWSLGPYGLAHDRTDPGLLSSYAQTLPDYTVDDIIGSCFAVTSYTINPEIGTEDDLVTFRQRLHSRGIALYLDFVPNHSAVDSVHMSEHNEYFIHAPKGQTSPYDPSTYLPDGTAFGKDKYGNVWTDTAQYNYWDTMTYHARIMELQTVASFADGIRCDMAMLALNSQIADIWSYTLTTWGYTAPEEEFWSAAIRAVKQVYPDTIFMAEVYWGLGQDLLDTGFDYVYDKEGLYDTLSGEYLDNIRNYIKYTSYDYLSHGTHFIENHDEGRAVEHFGSVPVADAAGLITFTLPGMKFHFQGQWVGKRNKLDVHLRRSYAEADSTEAEDLYGALLPMLNDDVWHLGTYTYDDVWGTDDCWRLMSWRYEYNGVKVVVIANFSDQSGSGRVSVPNAGNGSDSIVITEKLSGAEYTRSASDMRDNGLFVIVDAWDAQIFYYP</sequence>
<dbReference type="EMBL" id="BDIP01000904">
    <property type="protein sequence ID" value="GIQ83045.1"/>
    <property type="molecule type" value="Genomic_DNA"/>
</dbReference>
<organism evidence="3 4">
    <name type="scientific">Kipferlia bialata</name>
    <dbReference type="NCBI Taxonomy" id="797122"/>
    <lineage>
        <taxon>Eukaryota</taxon>
        <taxon>Metamonada</taxon>
        <taxon>Carpediemonas-like organisms</taxon>
        <taxon>Kipferlia</taxon>
    </lineage>
</organism>
<dbReference type="PANTHER" id="PTHR47786">
    <property type="entry name" value="ALPHA-1,4-GLUCAN:MALTOSE-1-PHOSPHATE MALTOSYLTRANSFERASE"/>
    <property type="match status" value="1"/>
</dbReference>
<feature type="chain" id="PRO_5039891326" evidence="1">
    <location>
        <begin position="17"/>
        <end position="508"/>
    </location>
</feature>
<dbReference type="OrthoDB" id="1740265at2759"/>
<dbReference type="InterPro" id="IPR017853">
    <property type="entry name" value="GH"/>
</dbReference>
<accession>A0A9K3CV82</accession>
<evidence type="ECO:0000313" key="4">
    <source>
        <dbReference type="Proteomes" id="UP000265618"/>
    </source>
</evidence>
<protein>
    <submittedName>
        <fullName evidence="3">Glycoside hydrolase, family 13</fullName>
    </submittedName>
</protein>
<comment type="caution">
    <text evidence="3">The sequence shown here is derived from an EMBL/GenBank/DDBJ whole genome shotgun (WGS) entry which is preliminary data.</text>
</comment>
<dbReference type="Gene3D" id="3.20.20.80">
    <property type="entry name" value="Glycosidases"/>
    <property type="match status" value="1"/>
</dbReference>
<gene>
    <name evidence="3" type="ORF">KIPB_004292</name>
</gene>
<keyword evidence="1" id="KW-0732">Signal</keyword>
<dbReference type="SMART" id="SM00642">
    <property type="entry name" value="Aamy"/>
    <property type="match status" value="1"/>
</dbReference>
<dbReference type="GO" id="GO:0005975">
    <property type="term" value="P:carbohydrate metabolic process"/>
    <property type="evidence" value="ECO:0007669"/>
    <property type="project" value="InterPro"/>
</dbReference>
<evidence type="ECO:0000256" key="1">
    <source>
        <dbReference type="SAM" id="SignalP"/>
    </source>
</evidence>
<dbReference type="Proteomes" id="UP000265618">
    <property type="component" value="Unassembled WGS sequence"/>
</dbReference>
<keyword evidence="4" id="KW-1185">Reference proteome</keyword>